<organism evidence="3 4">
    <name type="scientific">Tessaracoccus flavus</name>
    <dbReference type="NCBI Taxonomy" id="1610493"/>
    <lineage>
        <taxon>Bacteria</taxon>
        <taxon>Bacillati</taxon>
        <taxon>Actinomycetota</taxon>
        <taxon>Actinomycetes</taxon>
        <taxon>Propionibacteriales</taxon>
        <taxon>Propionibacteriaceae</taxon>
        <taxon>Tessaracoccus</taxon>
    </lineage>
</organism>
<sequence length="291" mass="31632">MPDRIPQLDHLADQAKEVPMLPPSEIRRRGNRRRLIRHTAVGAVIAVFLGAAGFTVWQSSLLDSVREQPQWATTMSASPTPTPSPSASPSEEPQQPTMTPSPQPTAAPPVLPDPPTWDNVPDAQIMYPYDPSVIAETRDYEGLRDTPTGLCDPGSYGDPSTVLVREFLSVDQMGAVAIVFGYPDEASAQAGYALLEDAARYCPTAIGDPYYVSFEDGEGSSAYISSIHPADDPDEGLFNDTHLIQDGERVLWRVNTYLGQDQNCSVLPNDDAMQCESVKSADAALERLRGE</sequence>
<keyword evidence="2" id="KW-1133">Transmembrane helix</keyword>
<dbReference type="EMBL" id="CP019605">
    <property type="protein sequence ID" value="AQP44914.1"/>
    <property type="molecule type" value="Genomic_DNA"/>
</dbReference>
<name>A0A1Q2CFM7_9ACTN</name>
<evidence type="ECO:0000313" key="4">
    <source>
        <dbReference type="Proteomes" id="UP000188324"/>
    </source>
</evidence>
<proteinExistence type="predicted"/>
<gene>
    <name evidence="3" type="ORF">RPIT_09010</name>
</gene>
<accession>A0A1Q2CFM7</accession>
<dbReference type="KEGG" id="tfl:RPIT_09010"/>
<evidence type="ECO:0000256" key="2">
    <source>
        <dbReference type="SAM" id="Phobius"/>
    </source>
</evidence>
<feature type="region of interest" description="Disordered" evidence="1">
    <location>
        <begin position="70"/>
        <end position="122"/>
    </location>
</feature>
<keyword evidence="4" id="KW-1185">Reference proteome</keyword>
<feature type="transmembrane region" description="Helical" evidence="2">
    <location>
        <begin position="35"/>
        <end position="57"/>
    </location>
</feature>
<keyword evidence="2" id="KW-0812">Transmembrane</keyword>
<dbReference type="OrthoDB" id="3728713at2"/>
<dbReference type="AlphaFoldDB" id="A0A1Q2CFM7"/>
<evidence type="ECO:0000256" key="1">
    <source>
        <dbReference type="SAM" id="MobiDB-lite"/>
    </source>
</evidence>
<keyword evidence="2" id="KW-0472">Membrane</keyword>
<feature type="compositionally biased region" description="Low complexity" evidence="1">
    <location>
        <begin position="87"/>
        <end position="98"/>
    </location>
</feature>
<evidence type="ECO:0000313" key="3">
    <source>
        <dbReference type="EMBL" id="AQP44914.1"/>
    </source>
</evidence>
<dbReference type="RefSeq" id="WP_077342457.1">
    <property type="nucleotide sequence ID" value="NZ_CP019605.1"/>
</dbReference>
<feature type="compositionally biased region" description="Pro residues" evidence="1">
    <location>
        <begin position="99"/>
        <end position="115"/>
    </location>
</feature>
<protein>
    <submittedName>
        <fullName evidence="3">Uncharacterized protein</fullName>
    </submittedName>
</protein>
<reference evidence="3 4" key="1">
    <citation type="journal article" date="2016" name="Int. J. Syst. Evol. Microbiol.">
        <title>Tessaracoccus flavus sp. nov., isolated from the drainage system of a lindane-producing factory.</title>
        <authorList>
            <person name="Kumari R."/>
            <person name="Singh P."/>
            <person name="Schumann P."/>
            <person name="Lal R."/>
        </authorList>
    </citation>
    <scope>NUCLEOTIDE SEQUENCE [LARGE SCALE GENOMIC DNA]</scope>
    <source>
        <strain evidence="3 4">RP1T</strain>
    </source>
</reference>
<dbReference type="Proteomes" id="UP000188324">
    <property type="component" value="Chromosome"/>
</dbReference>
<dbReference type="STRING" id="1610493.RPIT_09010"/>